<accession>A0A8C4R323</accession>
<dbReference type="GO" id="GO:0030246">
    <property type="term" value="F:carbohydrate binding"/>
    <property type="evidence" value="ECO:0007669"/>
    <property type="project" value="UniProtKB-UniRule"/>
</dbReference>
<dbReference type="Proteomes" id="UP000694388">
    <property type="component" value="Unplaced"/>
</dbReference>
<dbReference type="PANTHER" id="PTHR11346">
    <property type="entry name" value="GALECTIN"/>
    <property type="match status" value="1"/>
</dbReference>
<dbReference type="PROSITE" id="PS51304">
    <property type="entry name" value="GALECTIN"/>
    <property type="match status" value="1"/>
</dbReference>
<dbReference type="SMART" id="SM00276">
    <property type="entry name" value="GLECT"/>
    <property type="match status" value="2"/>
</dbReference>
<keyword evidence="1 2" id="KW-0430">Lectin</keyword>
<evidence type="ECO:0000259" key="3">
    <source>
        <dbReference type="PROSITE" id="PS51304"/>
    </source>
</evidence>
<dbReference type="SMART" id="SM00908">
    <property type="entry name" value="Gal-bind_lectin"/>
    <property type="match status" value="2"/>
</dbReference>
<feature type="domain" description="Galectin" evidence="3">
    <location>
        <begin position="20"/>
        <end position="292"/>
    </location>
</feature>
<keyword evidence="5" id="KW-1185">Reference proteome</keyword>
<dbReference type="OMA" id="LNPRMKK"/>
<dbReference type="CDD" id="cd00070">
    <property type="entry name" value="GLECT"/>
    <property type="match status" value="2"/>
</dbReference>
<dbReference type="Gene3D" id="2.60.120.200">
    <property type="match status" value="2"/>
</dbReference>
<name>A0A8C4R323_EPTBU</name>
<dbReference type="Ensembl" id="ENSEBUT00000025011.1">
    <property type="protein sequence ID" value="ENSEBUP00000024435.1"/>
    <property type="gene ID" value="ENSEBUG00000015069.1"/>
</dbReference>
<dbReference type="AlphaFoldDB" id="A0A8C4R323"/>
<reference evidence="4" key="1">
    <citation type="submission" date="2025-08" db="UniProtKB">
        <authorList>
            <consortium name="Ensembl"/>
        </authorList>
    </citation>
    <scope>IDENTIFICATION</scope>
</reference>
<organism evidence="4 5">
    <name type="scientific">Eptatretus burgeri</name>
    <name type="common">Inshore hagfish</name>
    <dbReference type="NCBI Taxonomy" id="7764"/>
    <lineage>
        <taxon>Eukaryota</taxon>
        <taxon>Metazoa</taxon>
        <taxon>Chordata</taxon>
        <taxon>Craniata</taxon>
        <taxon>Vertebrata</taxon>
        <taxon>Cyclostomata</taxon>
        <taxon>Myxini</taxon>
        <taxon>Myxiniformes</taxon>
        <taxon>Myxinidae</taxon>
        <taxon>Eptatretinae</taxon>
        <taxon>Eptatretus</taxon>
    </lineage>
</organism>
<dbReference type="InterPro" id="IPR001079">
    <property type="entry name" value="Galectin_CRD"/>
</dbReference>
<dbReference type="InterPro" id="IPR013320">
    <property type="entry name" value="ConA-like_dom_sf"/>
</dbReference>
<reference evidence="4" key="2">
    <citation type="submission" date="2025-09" db="UniProtKB">
        <authorList>
            <consortium name="Ensembl"/>
        </authorList>
    </citation>
    <scope>IDENTIFICATION</scope>
</reference>
<dbReference type="Pfam" id="PF00337">
    <property type="entry name" value="Gal-bind_lectin"/>
    <property type="match status" value="2"/>
</dbReference>
<evidence type="ECO:0000313" key="5">
    <source>
        <dbReference type="Proteomes" id="UP000694388"/>
    </source>
</evidence>
<evidence type="ECO:0000256" key="2">
    <source>
        <dbReference type="RuleBase" id="RU102079"/>
    </source>
</evidence>
<proteinExistence type="predicted"/>
<dbReference type="GO" id="GO:0016936">
    <property type="term" value="F:galactoside binding"/>
    <property type="evidence" value="ECO:0007669"/>
    <property type="project" value="TreeGrafter"/>
</dbReference>
<sequence>MYKFTLCACACPWPMQDRPLFMTIHGGLQEGHMIYMEGKVPEDATLFIINLQMGSHQRPPADTALHIAVRLECKGYIVCNAKIQGRWGREERYRSGPFVRGQTFNIGIIVASGEFQVNAYVLKIRICIIVFSIHPNLGINDPEEGAGRREGNGCEEGLSLAWQPWVPLLVYTHNLFYKGSTTFVFGRFVVNLCESKTGDIALHLNPRMQGKKLVRNALLRQAWGQEELAASEFPFRPGKEFEVRVTCEVDSYHVTINGNHSFQFKHRLLPISRVDQIALNGDIMLLLSYRQAG</sequence>
<dbReference type="PANTHER" id="PTHR11346:SF22">
    <property type="entry name" value="GALECTIN-8"/>
    <property type="match status" value="1"/>
</dbReference>
<dbReference type="GeneTree" id="ENSGT00940000162258"/>
<evidence type="ECO:0000313" key="4">
    <source>
        <dbReference type="Ensembl" id="ENSEBUP00000024435.1"/>
    </source>
</evidence>
<protein>
    <recommendedName>
        <fullName evidence="2">Galectin</fullName>
    </recommendedName>
</protein>
<dbReference type="SUPFAM" id="SSF49899">
    <property type="entry name" value="Concanavalin A-like lectins/glucanases"/>
    <property type="match status" value="2"/>
</dbReference>
<dbReference type="InterPro" id="IPR044156">
    <property type="entry name" value="Galectin-like"/>
</dbReference>
<evidence type="ECO:0000256" key="1">
    <source>
        <dbReference type="ARBA" id="ARBA00022734"/>
    </source>
</evidence>